<dbReference type="RefSeq" id="WP_186887659.1">
    <property type="nucleotide sequence ID" value="NZ_JACONZ010000002.1"/>
</dbReference>
<dbReference type="InterPro" id="IPR011650">
    <property type="entry name" value="Peptidase_M20_dimer"/>
</dbReference>
<dbReference type="GO" id="GO:0005737">
    <property type="term" value="C:cytoplasm"/>
    <property type="evidence" value="ECO:0007669"/>
    <property type="project" value="TreeGrafter"/>
</dbReference>
<dbReference type="SUPFAM" id="SSF53187">
    <property type="entry name" value="Zn-dependent exopeptidases"/>
    <property type="match status" value="1"/>
</dbReference>
<dbReference type="Gene3D" id="3.40.630.10">
    <property type="entry name" value="Zn peptidases"/>
    <property type="match status" value="1"/>
</dbReference>
<dbReference type="GO" id="GO:0046657">
    <property type="term" value="P:folic acid catabolic process"/>
    <property type="evidence" value="ECO:0007669"/>
    <property type="project" value="TreeGrafter"/>
</dbReference>
<gene>
    <name evidence="2" type="ORF">H8S23_07235</name>
</gene>
<dbReference type="GO" id="GO:0016805">
    <property type="term" value="F:dipeptidase activity"/>
    <property type="evidence" value="ECO:0007669"/>
    <property type="project" value="TreeGrafter"/>
</dbReference>
<evidence type="ECO:0000259" key="1">
    <source>
        <dbReference type="Pfam" id="PF07687"/>
    </source>
</evidence>
<dbReference type="InterPro" id="IPR036264">
    <property type="entry name" value="Bact_exopeptidase_dim_dom"/>
</dbReference>
<dbReference type="SUPFAM" id="SSF55031">
    <property type="entry name" value="Bacterial exopeptidase dimerisation domain"/>
    <property type="match status" value="1"/>
</dbReference>
<dbReference type="InterPro" id="IPR052030">
    <property type="entry name" value="Peptidase_M20/M20A_hydrolases"/>
</dbReference>
<keyword evidence="3" id="KW-1185">Reference proteome</keyword>
<dbReference type="Pfam" id="PF01546">
    <property type="entry name" value="Peptidase_M20"/>
    <property type="match status" value="1"/>
</dbReference>
<sequence length="451" mass="48439">MDRIEQKICEIIDSKKEEIMAFGRDIFCHAELGFKETRTSGKFVEEMKKLGMDAETGLAITGVKSYLKPKGSTEGPTLAVIGEMDALPIPNHPDAWSETGASHCCGHNAQLTGVVGAAMALADPEVAAAMGGNICFMAAPAEEYVDVEYRAGLMKEGKLRYGGGKCELIRVGAFDDVDIALGHHSMPGMDFGLYNGSSNGFVNKTVTFTGRSAHAAAAPHEGVDALNAATAALVNIALQQESFRDEDTIRVHGFVSEGGTAINVIADHVTMQYSVRGKTPEAYRDASLKVDRSLKAAAMATGCGVTIETLPGYMSGVPNNHTEVLDSVLKDLTDEKYNKRFDMGPEMHMTGSDDFGDVATLMPLVHFYSGGYTGSLHNPDVRVTDEYLAYVVTAKIFALTAYRLMKDGAAAAKENIADYKPVMSKDEYIAFMESMLTTEEVAPTPLPIVGK</sequence>
<dbReference type="Pfam" id="PF07687">
    <property type="entry name" value="M20_dimer"/>
    <property type="match status" value="1"/>
</dbReference>
<evidence type="ECO:0000313" key="3">
    <source>
        <dbReference type="Proteomes" id="UP000659630"/>
    </source>
</evidence>
<dbReference type="InterPro" id="IPR017439">
    <property type="entry name" value="Amidohydrolase"/>
</dbReference>
<dbReference type="InterPro" id="IPR002933">
    <property type="entry name" value="Peptidase_M20"/>
</dbReference>
<dbReference type="EMBL" id="JACONZ010000002">
    <property type="protein sequence ID" value="MBC5581299.1"/>
    <property type="molecule type" value="Genomic_DNA"/>
</dbReference>
<proteinExistence type="predicted"/>
<reference evidence="2" key="1">
    <citation type="submission" date="2020-08" db="EMBL/GenBank/DDBJ databases">
        <title>Genome public.</title>
        <authorList>
            <person name="Liu C."/>
            <person name="Sun Q."/>
        </authorList>
    </citation>
    <scope>NUCLEOTIDE SEQUENCE</scope>
    <source>
        <strain evidence="2">BX8</strain>
    </source>
</reference>
<dbReference type="NCBIfam" id="TIGR01891">
    <property type="entry name" value="amidohydrolases"/>
    <property type="match status" value="1"/>
</dbReference>
<accession>A0A923I7L9</accession>
<organism evidence="2 3">
    <name type="scientific">Anaerofilum hominis</name>
    <dbReference type="NCBI Taxonomy" id="2763016"/>
    <lineage>
        <taxon>Bacteria</taxon>
        <taxon>Bacillati</taxon>
        <taxon>Bacillota</taxon>
        <taxon>Clostridia</taxon>
        <taxon>Eubacteriales</taxon>
        <taxon>Oscillospiraceae</taxon>
        <taxon>Anaerofilum</taxon>
    </lineage>
</organism>
<feature type="domain" description="Peptidase M20 dimerisation" evidence="1">
    <location>
        <begin position="200"/>
        <end position="285"/>
    </location>
</feature>
<comment type="caution">
    <text evidence="2">The sequence shown here is derived from an EMBL/GenBank/DDBJ whole genome shotgun (WGS) entry which is preliminary data.</text>
</comment>
<dbReference type="Gene3D" id="3.30.70.360">
    <property type="match status" value="1"/>
</dbReference>
<evidence type="ECO:0000313" key="2">
    <source>
        <dbReference type="EMBL" id="MBC5581299.1"/>
    </source>
</evidence>
<dbReference type="AlphaFoldDB" id="A0A923I7L9"/>
<dbReference type="PANTHER" id="PTHR30575:SF3">
    <property type="entry name" value="PEPTIDASE M20 DIMERISATION DOMAIN-CONTAINING PROTEIN"/>
    <property type="match status" value="1"/>
</dbReference>
<dbReference type="Proteomes" id="UP000659630">
    <property type="component" value="Unassembled WGS sequence"/>
</dbReference>
<dbReference type="GO" id="GO:0071713">
    <property type="term" value="F:para-aminobenzoyl-glutamate hydrolase activity"/>
    <property type="evidence" value="ECO:0007669"/>
    <property type="project" value="TreeGrafter"/>
</dbReference>
<name>A0A923I7L9_9FIRM</name>
<dbReference type="PANTHER" id="PTHR30575">
    <property type="entry name" value="PEPTIDASE M20"/>
    <property type="match status" value="1"/>
</dbReference>
<protein>
    <submittedName>
        <fullName evidence="2">Amidohydrolase</fullName>
    </submittedName>
</protein>